<feature type="compositionally biased region" description="Basic residues" evidence="1">
    <location>
        <begin position="89"/>
        <end position="104"/>
    </location>
</feature>
<keyword evidence="2" id="KW-0472">Membrane</keyword>
<proteinExistence type="predicted"/>
<feature type="transmembrane region" description="Helical" evidence="2">
    <location>
        <begin position="105"/>
        <end position="123"/>
    </location>
</feature>
<protein>
    <submittedName>
        <fullName evidence="3">Uncharacterized protein</fullName>
    </submittedName>
</protein>
<keyword evidence="2" id="KW-0812">Transmembrane</keyword>
<dbReference type="EMBL" id="MN739881">
    <property type="protein sequence ID" value="QHT75721.1"/>
    <property type="molecule type" value="Genomic_DNA"/>
</dbReference>
<feature type="region of interest" description="Disordered" evidence="1">
    <location>
        <begin position="89"/>
        <end position="108"/>
    </location>
</feature>
<organism evidence="3">
    <name type="scientific">viral metagenome</name>
    <dbReference type="NCBI Taxonomy" id="1070528"/>
    <lineage>
        <taxon>unclassified sequences</taxon>
        <taxon>metagenomes</taxon>
        <taxon>organismal metagenomes</taxon>
    </lineage>
</organism>
<evidence type="ECO:0000256" key="1">
    <source>
        <dbReference type="SAM" id="MobiDB-lite"/>
    </source>
</evidence>
<keyword evidence="2" id="KW-1133">Transmembrane helix</keyword>
<accession>A0A6C0H585</accession>
<feature type="region of interest" description="Disordered" evidence="1">
    <location>
        <begin position="44"/>
        <end position="75"/>
    </location>
</feature>
<name>A0A6C0H585_9ZZZZ</name>
<feature type="compositionally biased region" description="Polar residues" evidence="1">
    <location>
        <begin position="44"/>
        <end position="58"/>
    </location>
</feature>
<reference evidence="3" key="1">
    <citation type="journal article" date="2020" name="Nature">
        <title>Giant virus diversity and host interactions through global metagenomics.</title>
        <authorList>
            <person name="Schulz F."/>
            <person name="Roux S."/>
            <person name="Paez-Espino D."/>
            <person name="Jungbluth S."/>
            <person name="Walsh D.A."/>
            <person name="Denef V.J."/>
            <person name="McMahon K.D."/>
            <person name="Konstantinidis K.T."/>
            <person name="Eloe-Fadrosh E.A."/>
            <person name="Kyrpides N.C."/>
            <person name="Woyke T."/>
        </authorList>
    </citation>
    <scope>NUCLEOTIDE SEQUENCE</scope>
    <source>
        <strain evidence="3">GVMAG-M-3300023179-71</strain>
    </source>
</reference>
<dbReference type="AlphaFoldDB" id="A0A6C0H585"/>
<evidence type="ECO:0000313" key="3">
    <source>
        <dbReference type="EMBL" id="QHT75721.1"/>
    </source>
</evidence>
<evidence type="ECO:0000256" key="2">
    <source>
        <dbReference type="SAM" id="Phobius"/>
    </source>
</evidence>
<sequence length="141" mass="15703">MRKKHKRGGYSSASDYVLKTFGDGDQQFNNTYKNTQGQNLAQINSGSLGTLSNPNSGQVPYIGPKLVNGGKKKRSRSFSIDSYMDKFYKGGKTKRGGRRRRSKKGGIGSLITQATVPFALFGLQQSYKKKHANATRRNNYR</sequence>